<dbReference type="HOGENOM" id="CLU_030757_3_1_1"/>
<reference evidence="1" key="2">
    <citation type="submission" date="2018-05" db="EMBL/GenBank/DDBJ databases">
        <title>OmerRS3 (Oryza meridionalis Reference Sequence Version 3).</title>
        <authorList>
            <person name="Zhang J."/>
            <person name="Kudrna D."/>
            <person name="Lee S."/>
            <person name="Talag J."/>
            <person name="Welchert J."/>
            <person name="Wing R.A."/>
        </authorList>
    </citation>
    <scope>NUCLEOTIDE SEQUENCE [LARGE SCALE GENOMIC DNA]</scope>
    <source>
        <strain evidence="1">cv. OR44</strain>
    </source>
</reference>
<evidence type="ECO:0000313" key="2">
    <source>
        <dbReference type="Proteomes" id="UP000008021"/>
    </source>
</evidence>
<dbReference type="PANTHER" id="PTHR33103:SF96">
    <property type="entry name" value="OS01G0153900 PROTEIN"/>
    <property type="match status" value="1"/>
</dbReference>
<proteinExistence type="predicted"/>
<name>A0A0E0BXA6_9ORYZ</name>
<keyword evidence="2" id="KW-1185">Reference proteome</keyword>
<accession>A0A0E0BXA6</accession>
<dbReference type="EnsemblPlants" id="OMERI01G03380.1">
    <property type="protein sequence ID" value="OMERI01G03380.1"/>
    <property type="gene ID" value="OMERI01G03380"/>
</dbReference>
<dbReference type="Pfam" id="PF05056">
    <property type="entry name" value="DUF674"/>
    <property type="match status" value="1"/>
</dbReference>
<dbReference type="STRING" id="40149.A0A0E0BXA6"/>
<evidence type="ECO:0008006" key="3">
    <source>
        <dbReference type="Google" id="ProtNLM"/>
    </source>
</evidence>
<dbReference type="AlphaFoldDB" id="A0A0E0BXA6"/>
<dbReference type="Gramene" id="OMERI01G03380.1">
    <property type="protein sequence ID" value="OMERI01G03380.1"/>
    <property type="gene ID" value="OMERI01G03380"/>
</dbReference>
<reference evidence="1" key="1">
    <citation type="submission" date="2015-04" db="UniProtKB">
        <authorList>
            <consortium name="EnsemblPlants"/>
        </authorList>
    </citation>
    <scope>IDENTIFICATION</scope>
</reference>
<dbReference type="InterPro" id="IPR007750">
    <property type="entry name" value="DUF674"/>
</dbReference>
<organism evidence="1">
    <name type="scientific">Oryza meridionalis</name>
    <dbReference type="NCBI Taxonomy" id="40149"/>
    <lineage>
        <taxon>Eukaryota</taxon>
        <taxon>Viridiplantae</taxon>
        <taxon>Streptophyta</taxon>
        <taxon>Embryophyta</taxon>
        <taxon>Tracheophyta</taxon>
        <taxon>Spermatophyta</taxon>
        <taxon>Magnoliopsida</taxon>
        <taxon>Liliopsida</taxon>
        <taxon>Poales</taxon>
        <taxon>Poaceae</taxon>
        <taxon>BOP clade</taxon>
        <taxon>Oryzoideae</taxon>
        <taxon>Oryzeae</taxon>
        <taxon>Oryzinae</taxon>
        <taxon>Oryza</taxon>
    </lineage>
</organism>
<dbReference type="PANTHER" id="PTHR33103">
    <property type="entry name" value="OS01G0153900 PROTEIN"/>
    <property type="match status" value="1"/>
</dbReference>
<sequence>MASETTSQKASSDLMSMTLLIDSKAQRVLYAEARKDVVDFLLSLLALPIASGIKLLGKGSMVGCVGNLYASVEKLDDAFVQADAAKDSLLSPVVLSPAASSNTSVLRLPAPSSAQSSKSFFRCSYSSNACRSFVTNASGTKCPNCGNQMATACTYVAGGQDQNTQNAAAEGAKGGGFVQGIVTYTVMDDLTVAPMSSISSITLLNRFAVKDLGALKEKTVQLGYTEGLAILKASLQSKTVLTDVFIGLKPAS</sequence>
<dbReference type="Proteomes" id="UP000008021">
    <property type="component" value="Chromosome 1"/>
</dbReference>
<evidence type="ECO:0000313" key="1">
    <source>
        <dbReference type="EnsemblPlants" id="OMERI01G03380.1"/>
    </source>
</evidence>
<protein>
    <recommendedName>
        <fullName evidence="3">DUF674 domain-containing protein</fullName>
    </recommendedName>
</protein>